<gene>
    <name evidence="1" type="ORF">D0809_29335</name>
</gene>
<evidence type="ECO:0000313" key="1">
    <source>
        <dbReference type="EMBL" id="TEB40688.1"/>
    </source>
</evidence>
<dbReference type="RefSeq" id="WP_170208183.1">
    <property type="nucleotide sequence ID" value="NZ_QWDN01001022.1"/>
</dbReference>
<reference evidence="1 2" key="1">
    <citation type="journal article" date="2018" name="Syst. Appl. Microbiol.">
        <title>Flavobacterium circumlabens sp. nov. and Flavobacterium cupreum sp. nov., two psychrotrophic species isolated from Antarctic environmental samples.</title>
        <authorList>
            <person name="Kralova S."/>
            <person name="Busse H.J."/>
            <person name="Svec P."/>
            <person name="Maslanova I."/>
            <person name="Stankova E."/>
            <person name="Bartak M."/>
            <person name="Sedlacek I."/>
        </authorList>
    </citation>
    <scope>NUCLEOTIDE SEQUENCE [LARGE SCALE GENOMIC DNA]</scope>
    <source>
        <strain evidence="1 2">CCM 8828</strain>
    </source>
</reference>
<comment type="caution">
    <text evidence="1">The sequence shown here is derived from an EMBL/GenBank/DDBJ whole genome shotgun (WGS) entry which is preliminary data.</text>
</comment>
<sequence>GKVLSLNTPFLKFEDYNDYYFMAELREAIDNLKSEVYEYLEGKQAPPKQQAMELEEEEVAM</sequence>
<evidence type="ECO:0000313" key="2">
    <source>
        <dbReference type="Proteomes" id="UP000298340"/>
    </source>
</evidence>
<dbReference type="AlphaFoldDB" id="A0A4Y7U3P8"/>
<dbReference type="EMBL" id="QWDN01001022">
    <property type="protein sequence ID" value="TEB40688.1"/>
    <property type="molecule type" value="Genomic_DNA"/>
</dbReference>
<feature type="non-terminal residue" evidence="1">
    <location>
        <position position="1"/>
    </location>
</feature>
<name>A0A4Y7U3P8_9FLAO</name>
<protein>
    <submittedName>
        <fullName evidence="1">Uncharacterized protein</fullName>
    </submittedName>
</protein>
<dbReference type="Proteomes" id="UP000298340">
    <property type="component" value="Unassembled WGS sequence"/>
</dbReference>
<accession>A0A4Y7U3P8</accession>
<organism evidence="1 2">
    <name type="scientific">Flavobacterium circumlabens</name>
    <dbReference type="NCBI Taxonomy" id="2133765"/>
    <lineage>
        <taxon>Bacteria</taxon>
        <taxon>Pseudomonadati</taxon>
        <taxon>Bacteroidota</taxon>
        <taxon>Flavobacteriia</taxon>
        <taxon>Flavobacteriales</taxon>
        <taxon>Flavobacteriaceae</taxon>
        <taxon>Flavobacterium</taxon>
    </lineage>
</organism>
<proteinExistence type="predicted"/>